<evidence type="ECO:0000256" key="6">
    <source>
        <dbReference type="ARBA" id="ARBA00023002"/>
    </source>
</evidence>
<organism evidence="10 11">
    <name type="scientific">Lasiosphaeria hispida</name>
    <dbReference type="NCBI Taxonomy" id="260671"/>
    <lineage>
        <taxon>Eukaryota</taxon>
        <taxon>Fungi</taxon>
        <taxon>Dikarya</taxon>
        <taxon>Ascomycota</taxon>
        <taxon>Pezizomycotina</taxon>
        <taxon>Sordariomycetes</taxon>
        <taxon>Sordariomycetidae</taxon>
        <taxon>Sordariales</taxon>
        <taxon>Lasiosphaeriaceae</taxon>
        <taxon>Lasiosphaeria</taxon>
    </lineage>
</organism>
<feature type="chain" id="PRO_5042497896" description="Cytochrome P450" evidence="9">
    <location>
        <begin position="20"/>
        <end position="405"/>
    </location>
</feature>
<dbReference type="InterPro" id="IPR050665">
    <property type="entry name" value="Cytochrome_P450_Monooxygen"/>
</dbReference>
<dbReference type="GO" id="GO:0016705">
    <property type="term" value="F:oxidoreductase activity, acting on paired donors, with incorporation or reduction of molecular oxygen"/>
    <property type="evidence" value="ECO:0007669"/>
    <property type="project" value="InterPro"/>
</dbReference>
<evidence type="ECO:0000256" key="3">
    <source>
        <dbReference type="ARBA" id="ARBA00022692"/>
    </source>
</evidence>
<keyword evidence="11" id="KW-1185">Reference proteome</keyword>
<reference evidence="10" key="1">
    <citation type="journal article" date="2023" name="Mol. Phylogenet. Evol.">
        <title>Genome-scale phylogeny and comparative genomics of the fungal order Sordariales.</title>
        <authorList>
            <person name="Hensen N."/>
            <person name="Bonometti L."/>
            <person name="Westerberg I."/>
            <person name="Brannstrom I.O."/>
            <person name="Guillou S."/>
            <person name="Cros-Aarteil S."/>
            <person name="Calhoun S."/>
            <person name="Haridas S."/>
            <person name="Kuo A."/>
            <person name="Mondo S."/>
            <person name="Pangilinan J."/>
            <person name="Riley R."/>
            <person name="LaButti K."/>
            <person name="Andreopoulos B."/>
            <person name="Lipzen A."/>
            <person name="Chen C."/>
            <person name="Yan M."/>
            <person name="Daum C."/>
            <person name="Ng V."/>
            <person name="Clum A."/>
            <person name="Steindorff A."/>
            <person name="Ohm R.A."/>
            <person name="Martin F."/>
            <person name="Silar P."/>
            <person name="Natvig D.O."/>
            <person name="Lalanne C."/>
            <person name="Gautier V."/>
            <person name="Ament-Velasquez S.L."/>
            <person name="Kruys A."/>
            <person name="Hutchinson M.I."/>
            <person name="Powell A.J."/>
            <person name="Barry K."/>
            <person name="Miller A.N."/>
            <person name="Grigoriev I.V."/>
            <person name="Debuchy R."/>
            <person name="Gladieux P."/>
            <person name="Hiltunen Thoren M."/>
            <person name="Johannesson H."/>
        </authorList>
    </citation>
    <scope>NUCLEOTIDE SEQUENCE</scope>
    <source>
        <strain evidence="10">CBS 955.72</strain>
    </source>
</reference>
<dbReference type="GO" id="GO:0005506">
    <property type="term" value="F:iron ion binding"/>
    <property type="evidence" value="ECO:0007669"/>
    <property type="project" value="InterPro"/>
</dbReference>
<sequence>MLILVACAVCLLILAGIVARRWKFQQPANFEIWLRQQRAIVDFTFAGLSPSDKEGKLLRRARANRRLVSAFGIDNSLTTSSVDVHDNFVKWSSKLISNPLRRWPVLFVIAESVLKHDVENAAAHRGGQILLADCVRCLCLIVVLVDAYDVNLDSISPDVILTITREINRQWLQSKCDPNVLRSDLLASSLRGLHLTKKLGAEESVSEDTPEEALGFIMPQYETLWRVVLLTFVTAYHRQARAEDIERGESVPDCLGYPQREKEALKLAKEGLRLYPSNKRIYRAATVGDEKQLVSADVEASHRNPGIWGADALKFRPERFDVLSKLQGQAYFPFSLSRHRCPAIAGFGDRMVTMLVVALGTALSPKTGKILFNNGQLDGNPEEPLPTGRDDMESWVLQLRDVSGP</sequence>
<keyword evidence="6" id="KW-0560">Oxidoreductase</keyword>
<evidence type="ECO:0000313" key="10">
    <source>
        <dbReference type="EMBL" id="KAK3343690.1"/>
    </source>
</evidence>
<keyword evidence="4" id="KW-0479">Metal-binding</keyword>
<proteinExistence type="predicted"/>
<comment type="caution">
    <text evidence="10">The sequence shown here is derived from an EMBL/GenBank/DDBJ whole genome shotgun (WGS) entry which is preliminary data.</text>
</comment>
<dbReference type="GO" id="GO:0016020">
    <property type="term" value="C:membrane"/>
    <property type="evidence" value="ECO:0007669"/>
    <property type="project" value="UniProtKB-SubCell"/>
</dbReference>
<keyword evidence="2" id="KW-0349">Heme</keyword>
<evidence type="ECO:0000256" key="1">
    <source>
        <dbReference type="ARBA" id="ARBA00004370"/>
    </source>
</evidence>
<feature type="signal peptide" evidence="9">
    <location>
        <begin position="1"/>
        <end position="19"/>
    </location>
</feature>
<dbReference type="EMBL" id="JAUIQD010000007">
    <property type="protein sequence ID" value="KAK3343690.1"/>
    <property type="molecule type" value="Genomic_DNA"/>
</dbReference>
<protein>
    <recommendedName>
        <fullName evidence="12">Cytochrome P450</fullName>
    </recommendedName>
</protein>
<dbReference type="GO" id="GO:0020037">
    <property type="term" value="F:heme binding"/>
    <property type="evidence" value="ECO:0007669"/>
    <property type="project" value="InterPro"/>
</dbReference>
<dbReference type="GO" id="GO:0004497">
    <property type="term" value="F:monooxygenase activity"/>
    <property type="evidence" value="ECO:0007669"/>
    <property type="project" value="InterPro"/>
</dbReference>
<evidence type="ECO:0000313" key="11">
    <source>
        <dbReference type="Proteomes" id="UP001275084"/>
    </source>
</evidence>
<reference evidence="10" key="2">
    <citation type="submission" date="2023-06" db="EMBL/GenBank/DDBJ databases">
        <authorList>
            <consortium name="Lawrence Berkeley National Laboratory"/>
            <person name="Haridas S."/>
            <person name="Hensen N."/>
            <person name="Bonometti L."/>
            <person name="Westerberg I."/>
            <person name="Brannstrom I.O."/>
            <person name="Guillou S."/>
            <person name="Cros-Aarteil S."/>
            <person name="Calhoun S."/>
            <person name="Kuo A."/>
            <person name="Mondo S."/>
            <person name="Pangilinan J."/>
            <person name="Riley R."/>
            <person name="Labutti K."/>
            <person name="Andreopoulos B."/>
            <person name="Lipzen A."/>
            <person name="Chen C."/>
            <person name="Yanf M."/>
            <person name="Daum C."/>
            <person name="Ng V."/>
            <person name="Clum A."/>
            <person name="Steindorff A."/>
            <person name="Ohm R."/>
            <person name="Martin F."/>
            <person name="Silar P."/>
            <person name="Natvig D."/>
            <person name="Lalanne C."/>
            <person name="Gautier V."/>
            <person name="Ament-Velasquez S.L."/>
            <person name="Kruys A."/>
            <person name="Hutchinson M.I."/>
            <person name="Powell A.J."/>
            <person name="Barry K."/>
            <person name="Miller A.N."/>
            <person name="Grigoriev I.V."/>
            <person name="Debuchy R."/>
            <person name="Gladieux P."/>
            <person name="Thoren M.H."/>
            <person name="Johannesson H."/>
        </authorList>
    </citation>
    <scope>NUCLEOTIDE SEQUENCE</scope>
    <source>
        <strain evidence="10">CBS 955.72</strain>
    </source>
</reference>
<keyword evidence="8" id="KW-0472">Membrane</keyword>
<evidence type="ECO:0000256" key="8">
    <source>
        <dbReference type="ARBA" id="ARBA00023136"/>
    </source>
</evidence>
<dbReference type="SUPFAM" id="SSF48264">
    <property type="entry name" value="Cytochrome P450"/>
    <property type="match status" value="1"/>
</dbReference>
<dbReference type="InterPro" id="IPR036396">
    <property type="entry name" value="Cyt_P450_sf"/>
</dbReference>
<dbReference type="Proteomes" id="UP001275084">
    <property type="component" value="Unassembled WGS sequence"/>
</dbReference>
<dbReference type="PANTHER" id="PTHR24282">
    <property type="entry name" value="CYTOCHROME P450 FAMILY MEMBER"/>
    <property type="match status" value="1"/>
</dbReference>
<evidence type="ECO:0000256" key="5">
    <source>
        <dbReference type="ARBA" id="ARBA00022989"/>
    </source>
</evidence>
<dbReference type="PANTHER" id="PTHR24282:SF211">
    <property type="entry name" value="CYTOCHROME P450-RELATED"/>
    <property type="match status" value="1"/>
</dbReference>
<dbReference type="Gene3D" id="1.10.630.10">
    <property type="entry name" value="Cytochrome P450"/>
    <property type="match status" value="1"/>
</dbReference>
<evidence type="ECO:0000256" key="9">
    <source>
        <dbReference type="SAM" id="SignalP"/>
    </source>
</evidence>
<evidence type="ECO:0008006" key="12">
    <source>
        <dbReference type="Google" id="ProtNLM"/>
    </source>
</evidence>
<keyword evidence="9" id="KW-0732">Signal</keyword>
<dbReference type="AlphaFoldDB" id="A0AAJ0H8I3"/>
<gene>
    <name evidence="10" type="ORF">B0T25DRAFT_614931</name>
</gene>
<comment type="subcellular location">
    <subcellularLocation>
        <location evidence="1">Membrane</location>
    </subcellularLocation>
</comment>
<keyword evidence="7" id="KW-0408">Iron</keyword>
<evidence type="ECO:0000256" key="4">
    <source>
        <dbReference type="ARBA" id="ARBA00022723"/>
    </source>
</evidence>
<keyword evidence="3" id="KW-0812">Transmembrane</keyword>
<keyword evidence="5" id="KW-1133">Transmembrane helix</keyword>
<accession>A0AAJ0H8I3</accession>
<evidence type="ECO:0000256" key="7">
    <source>
        <dbReference type="ARBA" id="ARBA00023004"/>
    </source>
</evidence>
<name>A0AAJ0H8I3_9PEZI</name>
<evidence type="ECO:0000256" key="2">
    <source>
        <dbReference type="ARBA" id="ARBA00022617"/>
    </source>
</evidence>